<dbReference type="InterPro" id="IPR011006">
    <property type="entry name" value="CheY-like_superfamily"/>
</dbReference>
<keyword evidence="4 16" id="KW-0808">Transferase</keyword>
<dbReference type="InterPro" id="IPR001789">
    <property type="entry name" value="Sig_transdc_resp-reg_receiver"/>
</dbReference>
<name>A0A1W6V7Y4_VIBAL</name>
<dbReference type="SMART" id="SM00387">
    <property type="entry name" value="HATPase_c"/>
    <property type="match status" value="1"/>
</dbReference>
<organism evidence="16">
    <name type="scientific">Vibrio alginolyticus</name>
    <dbReference type="NCBI Taxonomy" id="663"/>
    <lineage>
        <taxon>Bacteria</taxon>
        <taxon>Pseudomonadati</taxon>
        <taxon>Pseudomonadota</taxon>
        <taxon>Gammaproteobacteria</taxon>
        <taxon>Vibrionales</taxon>
        <taxon>Vibrionaceae</taxon>
        <taxon>Vibrio</taxon>
    </lineage>
</organism>
<dbReference type="SMART" id="SM00388">
    <property type="entry name" value="HisKA"/>
    <property type="match status" value="1"/>
</dbReference>
<keyword evidence="9" id="KW-0902">Two-component regulatory system</keyword>
<dbReference type="InterPro" id="IPR005467">
    <property type="entry name" value="His_kinase_dom"/>
</dbReference>
<evidence type="ECO:0000256" key="1">
    <source>
        <dbReference type="ARBA" id="ARBA00000085"/>
    </source>
</evidence>
<evidence type="ECO:0000256" key="2">
    <source>
        <dbReference type="ARBA" id="ARBA00012438"/>
    </source>
</evidence>
<proteinExistence type="predicted"/>
<evidence type="ECO:0000256" key="12">
    <source>
        <dbReference type="PROSITE-ProRule" id="PRU00169"/>
    </source>
</evidence>
<dbReference type="GO" id="GO:0000155">
    <property type="term" value="F:phosphorelay sensor kinase activity"/>
    <property type="evidence" value="ECO:0007669"/>
    <property type="project" value="InterPro"/>
</dbReference>
<evidence type="ECO:0000256" key="8">
    <source>
        <dbReference type="ARBA" id="ARBA00022840"/>
    </source>
</evidence>
<dbReference type="SMART" id="SM00448">
    <property type="entry name" value="REC"/>
    <property type="match status" value="1"/>
</dbReference>
<dbReference type="SUPFAM" id="SSF52172">
    <property type="entry name" value="CheY-like"/>
    <property type="match status" value="1"/>
</dbReference>
<keyword evidence="13" id="KW-0472">Membrane</keyword>
<dbReference type="InterPro" id="IPR036097">
    <property type="entry name" value="HisK_dim/P_sf"/>
</dbReference>
<dbReference type="InterPro" id="IPR036890">
    <property type="entry name" value="HATPase_C_sf"/>
</dbReference>
<dbReference type="Pfam" id="PF00072">
    <property type="entry name" value="Response_reg"/>
    <property type="match status" value="1"/>
</dbReference>
<comment type="catalytic activity">
    <reaction evidence="1">
        <text>ATP + protein L-histidine = ADP + protein N-phospho-L-histidine.</text>
        <dbReference type="EC" id="2.7.13.3"/>
    </reaction>
</comment>
<evidence type="ECO:0000256" key="6">
    <source>
        <dbReference type="ARBA" id="ARBA00022777"/>
    </source>
</evidence>
<dbReference type="Pfam" id="PF00512">
    <property type="entry name" value="HisKA"/>
    <property type="match status" value="1"/>
</dbReference>
<keyword evidence="13" id="KW-1133">Transmembrane helix</keyword>
<keyword evidence="8" id="KW-0067">ATP-binding</keyword>
<dbReference type="FunFam" id="3.30.565.10:FF:000010">
    <property type="entry name" value="Sensor histidine kinase RcsC"/>
    <property type="match status" value="1"/>
</dbReference>
<keyword evidence="7" id="KW-0378">Hydrolase</keyword>
<dbReference type="PRINTS" id="PR00344">
    <property type="entry name" value="BCTRLSENSOR"/>
</dbReference>
<keyword evidence="5" id="KW-0547">Nucleotide-binding</keyword>
<evidence type="ECO:0000313" key="16">
    <source>
        <dbReference type="EMBL" id="ARP21213.1"/>
    </source>
</evidence>
<evidence type="ECO:0000259" key="14">
    <source>
        <dbReference type="PROSITE" id="PS50109"/>
    </source>
</evidence>
<feature type="domain" description="Response regulatory" evidence="15">
    <location>
        <begin position="756"/>
        <end position="876"/>
    </location>
</feature>
<dbReference type="Gene3D" id="1.10.287.130">
    <property type="match status" value="1"/>
</dbReference>
<feature type="transmembrane region" description="Helical" evidence="13">
    <location>
        <begin position="287"/>
        <end position="306"/>
    </location>
</feature>
<evidence type="ECO:0000256" key="4">
    <source>
        <dbReference type="ARBA" id="ARBA00022679"/>
    </source>
</evidence>
<dbReference type="CDD" id="cd00082">
    <property type="entry name" value="HisKA"/>
    <property type="match status" value="1"/>
</dbReference>
<evidence type="ECO:0000256" key="3">
    <source>
        <dbReference type="ARBA" id="ARBA00022553"/>
    </source>
</evidence>
<evidence type="ECO:0000256" key="9">
    <source>
        <dbReference type="ARBA" id="ARBA00023012"/>
    </source>
</evidence>
<dbReference type="SUPFAM" id="SSF55874">
    <property type="entry name" value="ATPase domain of HSP90 chaperone/DNA topoisomerase II/histidine kinase"/>
    <property type="match status" value="1"/>
</dbReference>
<dbReference type="PROSITE" id="PS50109">
    <property type="entry name" value="HIS_KIN"/>
    <property type="match status" value="1"/>
</dbReference>
<protein>
    <recommendedName>
        <fullName evidence="11">Sensory/regulatory protein RpfC</fullName>
        <ecNumber evidence="2">2.7.13.3</ecNumber>
    </recommendedName>
</protein>
<dbReference type="Gene3D" id="3.40.50.2300">
    <property type="match status" value="1"/>
</dbReference>
<keyword evidence="13" id="KW-0812">Transmembrane</keyword>
<evidence type="ECO:0000259" key="15">
    <source>
        <dbReference type="PROSITE" id="PS50110"/>
    </source>
</evidence>
<dbReference type="Gene3D" id="3.30.565.10">
    <property type="entry name" value="Histidine kinase-like ATPase, C-terminal domain"/>
    <property type="match status" value="1"/>
</dbReference>
<dbReference type="CDD" id="cd16922">
    <property type="entry name" value="HATPase_EvgS-ArcB-TorS-like"/>
    <property type="match status" value="1"/>
</dbReference>
<dbReference type="InterPro" id="IPR003594">
    <property type="entry name" value="HATPase_dom"/>
</dbReference>
<evidence type="ECO:0000256" key="13">
    <source>
        <dbReference type="SAM" id="Phobius"/>
    </source>
</evidence>
<dbReference type="CDD" id="cd17546">
    <property type="entry name" value="REC_hyHK_CKI1_RcsC-like"/>
    <property type="match status" value="1"/>
</dbReference>
<evidence type="ECO:0000256" key="7">
    <source>
        <dbReference type="ARBA" id="ARBA00022801"/>
    </source>
</evidence>
<dbReference type="AlphaFoldDB" id="A0A1W6V7Y4"/>
<dbReference type="GO" id="GO:0005524">
    <property type="term" value="F:ATP binding"/>
    <property type="evidence" value="ECO:0007669"/>
    <property type="project" value="UniProtKB-KW"/>
</dbReference>
<dbReference type="InterPro" id="IPR004358">
    <property type="entry name" value="Sig_transdc_His_kin-like_C"/>
</dbReference>
<evidence type="ECO:0000256" key="11">
    <source>
        <dbReference type="ARBA" id="ARBA00068150"/>
    </source>
</evidence>
<gene>
    <name evidence="16" type="primary">rcsC_3</name>
    <name evidence="16" type="ORF">K05K4_44960</name>
</gene>
<evidence type="ECO:0000256" key="10">
    <source>
        <dbReference type="ARBA" id="ARBA00064003"/>
    </source>
</evidence>
<accession>A0A1W6V7Y4</accession>
<comment type="subunit">
    <text evidence="10">At low DSF concentrations, interacts with RpfF.</text>
</comment>
<sequence length="878" mass="98909">MLRLSIKTRLALLALLPAVVIVVFAVQQFSDNALRVSRLNQTVSNIQGFQLISKASHFIYSIEKVRRQPDLQVSAAINIEEQGEVISSLHQKFVSNPNTAEYADELKEAMLGVLSGRLSEMDDLGDWAFQQLQNMSRSLLQNHQWYGSDDGIRMQNFIAYLAQLSFWTQKEAWLTNRLVQDPKSRLSQSMFYQAIDRQQQNLDAFLNLGGSYEQVDKLLGLFTSPRYQRNLASRGQLMSGDMSQSDYAAYLKELDFRVQRLQVLIDGFTKQTEQSLLTQVHEQKANIAMISFGVALVVILLCWLGFSTWFRVNSKLDAIIHTLNALINSEEKQTKVKVDGSDELTIFAQQVNRVVEEMQRQTEEILHAKESAVSANRAKSVFLANMSHEIRTPLNGIMGMTEILSQSELSSHQQEVVDDIDSSSQTLLTLLNDILDLSKIESGRLELSLVEADIREVVYQSMILFQSKATSKQLKLGINLAENIPIRVMVDDHRVKQVVTNLVSNAVKFTESGHVCVDVSYEELLEKERGVLTFKVEDTGIGIDQDKLTTIFEPFTQEDEGVSRQFGGTGLGLAICCQLVSMMGGKLVATSTKGVGTCFEFSIEVEAIPVFGWRSEVINKGLLICSNYDYADQVLKECRLAKINLFGVNNVNEVQAINDDFDVIFLCHSNDANTDEILDNLSFNYDLRRVIICQHHLSTPYENAEKVHAVLTLPFLGNRFKHVIDDLAKVEKTISSDNVTNNVVSSEYRASRSHRRILIAEDNLMNQKIASFFLDKAGYDYLITSNGQEALEAITKGEEFDAILMDCMMPVMDGLTATKEIRRWEKKAGREKTMIIALTASVLEEDIHNCFAAGMDAYLPKPYKSNQLFELFSELKLA</sequence>
<dbReference type="RefSeq" id="WP_086047506.1">
    <property type="nucleotide sequence ID" value="NZ_CP017890.1"/>
</dbReference>
<dbReference type="GO" id="GO:0016787">
    <property type="term" value="F:hydrolase activity"/>
    <property type="evidence" value="ECO:0007669"/>
    <property type="project" value="UniProtKB-KW"/>
</dbReference>
<keyword evidence="3 12" id="KW-0597">Phosphoprotein</keyword>
<dbReference type="Pfam" id="PF02518">
    <property type="entry name" value="HATPase_c"/>
    <property type="match status" value="1"/>
</dbReference>
<reference evidence="16" key="1">
    <citation type="submission" date="2016-10" db="EMBL/GenBank/DDBJ databases">
        <title>The High Quality Genome of Vibrio alginolyticus K01M1.</title>
        <authorList>
            <person name="Wendling C."/>
            <person name="Chibani C.M."/>
            <person name="Hertel R."/>
            <person name="Sproer C."/>
            <person name="Bunk B."/>
            <person name="Overmann J."/>
            <person name="Roth O."/>
            <person name="Liesegang H."/>
        </authorList>
    </citation>
    <scope>NUCLEOTIDE SEQUENCE</scope>
    <source>
        <strain evidence="16">K05K4</strain>
    </source>
</reference>
<feature type="domain" description="Histidine kinase" evidence="14">
    <location>
        <begin position="385"/>
        <end position="607"/>
    </location>
</feature>
<evidence type="ECO:0000256" key="5">
    <source>
        <dbReference type="ARBA" id="ARBA00022741"/>
    </source>
</evidence>
<dbReference type="PROSITE" id="PS50110">
    <property type="entry name" value="RESPONSE_REGULATORY"/>
    <property type="match status" value="1"/>
</dbReference>
<feature type="modified residue" description="4-aspartylphosphate" evidence="12">
    <location>
        <position position="806"/>
    </location>
</feature>
<dbReference type="EMBL" id="CP017903">
    <property type="protein sequence ID" value="ARP21213.1"/>
    <property type="molecule type" value="Genomic_DNA"/>
</dbReference>
<keyword evidence="6 16" id="KW-0418">Kinase</keyword>
<dbReference type="PANTHER" id="PTHR45339">
    <property type="entry name" value="HYBRID SIGNAL TRANSDUCTION HISTIDINE KINASE J"/>
    <property type="match status" value="1"/>
</dbReference>
<dbReference type="PANTHER" id="PTHR45339:SF1">
    <property type="entry name" value="HYBRID SIGNAL TRANSDUCTION HISTIDINE KINASE J"/>
    <property type="match status" value="1"/>
</dbReference>
<dbReference type="EC" id="2.7.13.3" evidence="2"/>
<dbReference type="SUPFAM" id="SSF47384">
    <property type="entry name" value="Homodimeric domain of signal transducing histidine kinase"/>
    <property type="match status" value="1"/>
</dbReference>
<dbReference type="FunFam" id="1.10.287.130:FF:000002">
    <property type="entry name" value="Two-component osmosensing histidine kinase"/>
    <property type="match status" value="1"/>
</dbReference>
<dbReference type="InterPro" id="IPR003661">
    <property type="entry name" value="HisK_dim/P_dom"/>
</dbReference>